<dbReference type="AlphaFoldDB" id="A0A0M0GBR4"/>
<dbReference type="PATRIC" id="fig|1459.3.peg.2427"/>
<organism evidence="2 3">
    <name type="scientific">Sporosarcina globispora</name>
    <name type="common">Bacillus globisporus</name>
    <dbReference type="NCBI Taxonomy" id="1459"/>
    <lineage>
        <taxon>Bacteria</taxon>
        <taxon>Bacillati</taxon>
        <taxon>Bacillota</taxon>
        <taxon>Bacilli</taxon>
        <taxon>Bacillales</taxon>
        <taxon>Caryophanaceae</taxon>
        <taxon>Sporosarcina</taxon>
    </lineage>
</organism>
<evidence type="ECO:0000256" key="1">
    <source>
        <dbReference type="SAM" id="MobiDB-lite"/>
    </source>
</evidence>
<accession>A0A0M0GBR4</accession>
<reference evidence="3" key="1">
    <citation type="submission" date="2015-07" db="EMBL/GenBank/DDBJ databases">
        <title>Fjat-10036 dsm4.</title>
        <authorList>
            <person name="Liu B."/>
            <person name="Wang J."/>
            <person name="Zhu Y."/>
            <person name="Liu G."/>
            <person name="Chen Q."/>
            <person name="Chen Z."/>
            <person name="Lan J."/>
            <person name="Che J."/>
            <person name="Ge C."/>
            <person name="Shi H."/>
            <person name="Pan Z."/>
            <person name="Liu X."/>
        </authorList>
    </citation>
    <scope>NUCLEOTIDE SEQUENCE [LARGE SCALE GENOMIC DNA]</scope>
    <source>
        <strain evidence="3">DSM 4</strain>
    </source>
</reference>
<name>A0A0M0GBR4_SPOGL</name>
<sequence>MGTTLIVVSALKIAGACGVGLGASALMKAFHEYEFNFKKKGDKNDNNIGKSLRERAEGLR</sequence>
<comment type="caution">
    <text evidence="2">The sequence shown here is derived from an EMBL/GenBank/DDBJ whole genome shotgun (WGS) entry which is preliminary data.</text>
</comment>
<protein>
    <submittedName>
        <fullName evidence="2">Uncharacterized protein</fullName>
    </submittedName>
</protein>
<gene>
    <name evidence="2" type="ORF">AF332_11350</name>
</gene>
<dbReference type="Proteomes" id="UP000037109">
    <property type="component" value="Unassembled WGS sequence"/>
</dbReference>
<proteinExistence type="predicted"/>
<evidence type="ECO:0000313" key="3">
    <source>
        <dbReference type="Proteomes" id="UP000037109"/>
    </source>
</evidence>
<dbReference type="OrthoDB" id="9963247at2"/>
<feature type="region of interest" description="Disordered" evidence="1">
    <location>
        <begin position="40"/>
        <end position="60"/>
    </location>
</feature>
<evidence type="ECO:0000313" key="2">
    <source>
        <dbReference type="EMBL" id="KON87360.1"/>
    </source>
</evidence>
<dbReference type="EMBL" id="LGUF01000007">
    <property type="protein sequence ID" value="KON87360.1"/>
    <property type="molecule type" value="Genomic_DNA"/>
</dbReference>
<dbReference type="RefSeq" id="WP_053434707.1">
    <property type="nucleotide sequence ID" value="NZ_LGUF01000007.1"/>
</dbReference>
<dbReference type="Pfam" id="PF24126">
    <property type="entry name" value="DUF7394"/>
    <property type="match status" value="1"/>
</dbReference>
<dbReference type="InterPro" id="IPR055818">
    <property type="entry name" value="DUF7394"/>
</dbReference>
<keyword evidence="3" id="KW-1185">Reference proteome</keyword>
<dbReference type="STRING" id="1459.AF332_11350"/>